<dbReference type="EMBL" id="AOME01000051">
    <property type="protein sequence ID" value="EMA53233.1"/>
    <property type="molecule type" value="Genomic_DNA"/>
</dbReference>
<sequence>MDGPAFHEADTLLDTIAHENQAIALSDPDVDPWLRQLITHQIDLLLAWKQKWTSHQGAVVRQYRNESQMKAIAEQRDVSIQTVSQTLSRTGIERIMRTEKSLEKAMVEVWRDST</sequence>
<name>M0N6P8_9EURY</name>
<organism evidence="1 2">
    <name type="scientific">Halococcus salifodinae DSM 8989</name>
    <dbReference type="NCBI Taxonomy" id="1227456"/>
    <lineage>
        <taxon>Archaea</taxon>
        <taxon>Methanobacteriati</taxon>
        <taxon>Methanobacteriota</taxon>
        <taxon>Stenosarchaea group</taxon>
        <taxon>Halobacteria</taxon>
        <taxon>Halobacteriales</taxon>
        <taxon>Halococcaceae</taxon>
        <taxon>Halococcus</taxon>
    </lineage>
</organism>
<dbReference type="STRING" id="1227456.C450_07962"/>
<keyword evidence="2" id="KW-1185">Reference proteome</keyword>
<dbReference type="AlphaFoldDB" id="M0N6P8"/>
<protein>
    <submittedName>
        <fullName evidence="1">Uncharacterized protein</fullName>
    </submittedName>
</protein>
<comment type="caution">
    <text evidence="1">The sequence shown here is derived from an EMBL/GenBank/DDBJ whole genome shotgun (WGS) entry which is preliminary data.</text>
</comment>
<reference evidence="1 2" key="1">
    <citation type="journal article" date="2014" name="PLoS Genet.">
        <title>Phylogenetically driven sequencing of extremely halophilic archaea reveals strategies for static and dynamic osmo-response.</title>
        <authorList>
            <person name="Becker E.A."/>
            <person name="Seitzer P.M."/>
            <person name="Tritt A."/>
            <person name="Larsen D."/>
            <person name="Krusor M."/>
            <person name="Yao A.I."/>
            <person name="Wu D."/>
            <person name="Madern D."/>
            <person name="Eisen J.A."/>
            <person name="Darling A.E."/>
            <person name="Facciotti M.T."/>
        </authorList>
    </citation>
    <scope>NUCLEOTIDE SEQUENCE [LARGE SCALE GENOMIC DNA]</scope>
    <source>
        <strain evidence="1 2">DSM 8989</strain>
    </source>
</reference>
<gene>
    <name evidence="1" type="ORF">C450_07962</name>
</gene>
<dbReference type="Proteomes" id="UP000011625">
    <property type="component" value="Unassembled WGS sequence"/>
</dbReference>
<accession>M0N6P8</accession>
<evidence type="ECO:0000313" key="1">
    <source>
        <dbReference type="EMBL" id="EMA53233.1"/>
    </source>
</evidence>
<evidence type="ECO:0000313" key="2">
    <source>
        <dbReference type="Proteomes" id="UP000011625"/>
    </source>
</evidence>
<proteinExistence type="predicted"/>